<sequence length="196" mass="22188">MKRTIRQRSIFIGTLLVALILLGYSVSIQATGKEGVSLKDEITFIEIESLNKFEVQFKENGKKTGTVIFESNKDNFRWEITIKKGDGTVTQIEDRYVGIISEAGTVDLSEKENEDIFFVEESGGTGGLNISLSLINIQKEELIGLSLWFSSQATEAVTQVSTSDYFFAEDFKREEEFLKSIKYEYGYIGEKEINEE</sequence>
<gene>
    <name evidence="1" type="ORF">S01H1_74428</name>
</gene>
<dbReference type="AlphaFoldDB" id="X0YJ24"/>
<name>X0YJ24_9ZZZZ</name>
<organism evidence="1">
    <name type="scientific">marine sediment metagenome</name>
    <dbReference type="NCBI Taxonomy" id="412755"/>
    <lineage>
        <taxon>unclassified sequences</taxon>
        <taxon>metagenomes</taxon>
        <taxon>ecological metagenomes</taxon>
    </lineage>
</organism>
<evidence type="ECO:0000313" key="1">
    <source>
        <dbReference type="EMBL" id="GAG36816.1"/>
    </source>
</evidence>
<reference evidence="1" key="1">
    <citation type="journal article" date="2014" name="Front. Microbiol.">
        <title>High frequency of phylogenetically diverse reductive dehalogenase-homologous genes in deep subseafloor sedimentary metagenomes.</title>
        <authorList>
            <person name="Kawai M."/>
            <person name="Futagami T."/>
            <person name="Toyoda A."/>
            <person name="Takaki Y."/>
            <person name="Nishi S."/>
            <person name="Hori S."/>
            <person name="Arai W."/>
            <person name="Tsubouchi T."/>
            <person name="Morono Y."/>
            <person name="Uchiyama I."/>
            <person name="Ito T."/>
            <person name="Fujiyama A."/>
            <person name="Inagaki F."/>
            <person name="Takami H."/>
        </authorList>
    </citation>
    <scope>NUCLEOTIDE SEQUENCE</scope>
    <source>
        <strain evidence="1">Expedition CK06-06</strain>
    </source>
</reference>
<dbReference type="EMBL" id="BARS01049795">
    <property type="protein sequence ID" value="GAG36816.1"/>
    <property type="molecule type" value="Genomic_DNA"/>
</dbReference>
<feature type="non-terminal residue" evidence="1">
    <location>
        <position position="196"/>
    </location>
</feature>
<protein>
    <submittedName>
        <fullName evidence="1">Uncharacterized protein</fullName>
    </submittedName>
</protein>
<comment type="caution">
    <text evidence="1">The sequence shown here is derived from an EMBL/GenBank/DDBJ whole genome shotgun (WGS) entry which is preliminary data.</text>
</comment>
<proteinExistence type="predicted"/>
<accession>X0YJ24</accession>